<protein>
    <submittedName>
        <fullName evidence="1">Uncharacterized protein</fullName>
    </submittedName>
</protein>
<name>A0A382YCU7_9ZZZZ</name>
<sequence length="25" mass="2912">QYSMRTFMVGFNLRFLSLFGQLNAA</sequence>
<proteinExistence type="predicted"/>
<dbReference type="AlphaFoldDB" id="A0A382YCU7"/>
<organism evidence="1">
    <name type="scientific">marine metagenome</name>
    <dbReference type="NCBI Taxonomy" id="408172"/>
    <lineage>
        <taxon>unclassified sequences</taxon>
        <taxon>metagenomes</taxon>
        <taxon>ecological metagenomes</taxon>
    </lineage>
</organism>
<accession>A0A382YCU7</accession>
<dbReference type="EMBL" id="UINC01174819">
    <property type="protein sequence ID" value="SVD81136.1"/>
    <property type="molecule type" value="Genomic_DNA"/>
</dbReference>
<evidence type="ECO:0000313" key="1">
    <source>
        <dbReference type="EMBL" id="SVD81136.1"/>
    </source>
</evidence>
<feature type="non-terminal residue" evidence="1">
    <location>
        <position position="1"/>
    </location>
</feature>
<gene>
    <name evidence="1" type="ORF">METZ01_LOCUS433990</name>
</gene>
<reference evidence="1" key="1">
    <citation type="submission" date="2018-05" db="EMBL/GenBank/DDBJ databases">
        <authorList>
            <person name="Lanie J.A."/>
            <person name="Ng W.-L."/>
            <person name="Kazmierczak K.M."/>
            <person name="Andrzejewski T.M."/>
            <person name="Davidsen T.M."/>
            <person name="Wayne K.J."/>
            <person name="Tettelin H."/>
            <person name="Glass J.I."/>
            <person name="Rusch D."/>
            <person name="Podicherti R."/>
            <person name="Tsui H.-C.T."/>
            <person name="Winkler M.E."/>
        </authorList>
    </citation>
    <scope>NUCLEOTIDE SEQUENCE</scope>
</reference>